<dbReference type="GO" id="GO:0052381">
    <property type="term" value="F:tRNA dimethylallyltransferase activity"/>
    <property type="evidence" value="ECO:0007669"/>
    <property type="project" value="InterPro"/>
</dbReference>
<dbReference type="NCBIfam" id="TIGR00174">
    <property type="entry name" value="miaA"/>
    <property type="match status" value="1"/>
</dbReference>
<comment type="similarity">
    <text evidence="1">Belongs to the IPP transferase family.</text>
</comment>
<evidence type="ECO:0000256" key="1">
    <source>
        <dbReference type="RuleBase" id="RU003785"/>
    </source>
</evidence>
<dbReference type="OrthoDB" id="775260at2759"/>
<dbReference type="AlphaFoldDB" id="A0A7R8ZWD0"/>
<dbReference type="GO" id="GO:0005524">
    <property type="term" value="F:ATP binding"/>
    <property type="evidence" value="ECO:0007669"/>
    <property type="project" value="UniProtKB-KW"/>
</dbReference>
<dbReference type="Gene3D" id="1.10.287.890">
    <property type="entry name" value="Crystal structure of tRNA isopentenylpyrophosphate transferase (bh2366) domain"/>
    <property type="match status" value="1"/>
</dbReference>
<organism evidence="2">
    <name type="scientific">Cyprideis torosa</name>
    <dbReference type="NCBI Taxonomy" id="163714"/>
    <lineage>
        <taxon>Eukaryota</taxon>
        <taxon>Metazoa</taxon>
        <taxon>Ecdysozoa</taxon>
        <taxon>Arthropoda</taxon>
        <taxon>Crustacea</taxon>
        <taxon>Oligostraca</taxon>
        <taxon>Ostracoda</taxon>
        <taxon>Podocopa</taxon>
        <taxon>Podocopida</taxon>
        <taxon>Cytherocopina</taxon>
        <taxon>Cytheroidea</taxon>
        <taxon>Cytherideidae</taxon>
        <taxon>Cyprideis</taxon>
    </lineage>
</organism>
<accession>A0A7R8ZWD0</accession>
<sequence length="209" mass="24867">MYLRAVMEGFFEEGGKNARMRKDLSNRFEKEGRQSLYAELVALDKEYAASIHPNDTQRLLRALEIYYATGETMSTHFARQEKGRERRFSRILLVGLGCDREDLYQRINRRTDIMFECGFKDEVEWLLARGYDRHLKPLQSIGYRHMIEHICDGVALDECKALLARDTRRYAKRQMTWFRKMDLRWFHVTDTKGITQCIDQFLKNPPAFH</sequence>
<dbReference type="GO" id="GO:0008033">
    <property type="term" value="P:tRNA processing"/>
    <property type="evidence" value="ECO:0007669"/>
    <property type="project" value="InterPro"/>
</dbReference>
<dbReference type="InterPro" id="IPR018022">
    <property type="entry name" value="IPT"/>
</dbReference>
<dbReference type="EMBL" id="OB712560">
    <property type="protein sequence ID" value="CAD7238961.1"/>
    <property type="molecule type" value="Genomic_DNA"/>
</dbReference>
<protein>
    <submittedName>
        <fullName evidence="2">Uncharacterized protein</fullName>
    </submittedName>
</protein>
<keyword evidence="1" id="KW-0067">ATP-binding</keyword>
<gene>
    <name evidence="2" type="ORF">CTOB1V02_LOCUS16776</name>
</gene>
<name>A0A7R8ZWD0_9CRUS</name>
<proteinExistence type="inferred from homology"/>
<keyword evidence="1" id="KW-0547">Nucleotide-binding</keyword>
<keyword evidence="1" id="KW-0808">Transferase</keyword>
<dbReference type="Pfam" id="PF01715">
    <property type="entry name" value="IPPT"/>
    <property type="match status" value="1"/>
</dbReference>
<dbReference type="Gene3D" id="1.10.20.140">
    <property type="match status" value="1"/>
</dbReference>
<reference evidence="2" key="1">
    <citation type="submission" date="2020-11" db="EMBL/GenBank/DDBJ databases">
        <authorList>
            <person name="Tran Van P."/>
        </authorList>
    </citation>
    <scope>NUCLEOTIDE SEQUENCE</scope>
</reference>
<evidence type="ECO:0000313" key="2">
    <source>
        <dbReference type="EMBL" id="CAD7238961.1"/>
    </source>
</evidence>